<evidence type="ECO:0000256" key="5">
    <source>
        <dbReference type="SAM" id="MobiDB-lite"/>
    </source>
</evidence>
<feature type="domain" description="Exocyst complex component Sec8 N-terminal" evidence="6">
    <location>
        <begin position="31"/>
        <end position="172"/>
    </location>
</feature>
<dbReference type="PANTHER" id="PTHR14146">
    <property type="entry name" value="EXOCYST COMPLEX COMPONENT 4"/>
    <property type="match status" value="1"/>
</dbReference>
<evidence type="ECO:0000313" key="8">
    <source>
        <dbReference type="EMBL" id="CAH2350381.1"/>
    </source>
</evidence>
<name>A0A9P0VVZ2_9ASCO</name>
<dbReference type="OrthoDB" id="272977at2759"/>
<comment type="function">
    <text evidence="4">Component of the exocyst complex involved in the docking of exocytic vesicles with fusion sites on the plasma membrane.</text>
</comment>
<dbReference type="InterPro" id="IPR007191">
    <property type="entry name" value="Sec8_exocyst_N"/>
</dbReference>
<comment type="similarity">
    <text evidence="4">Belongs to the SEC8 family.</text>
</comment>
<dbReference type="GO" id="GO:0090522">
    <property type="term" value="P:vesicle tethering involved in exocytosis"/>
    <property type="evidence" value="ECO:0007669"/>
    <property type="project" value="UniProtKB-UniRule"/>
</dbReference>
<keyword evidence="1 4" id="KW-0813">Transport</keyword>
<feature type="domain" description="Exocyst complex component Sec8 middle helical bundle" evidence="7">
    <location>
        <begin position="361"/>
        <end position="676"/>
    </location>
</feature>
<feature type="region of interest" description="Disordered" evidence="5">
    <location>
        <begin position="487"/>
        <end position="521"/>
    </location>
</feature>
<dbReference type="GO" id="GO:0006612">
    <property type="term" value="P:protein targeting to membrane"/>
    <property type="evidence" value="ECO:0007669"/>
    <property type="project" value="UniProtKB-UniRule"/>
</dbReference>
<evidence type="ECO:0000256" key="1">
    <source>
        <dbReference type="ARBA" id="ARBA00022448"/>
    </source>
</evidence>
<protein>
    <recommendedName>
        <fullName evidence="4">Exocyst complex component Sec8</fullName>
    </recommendedName>
</protein>
<dbReference type="AlphaFoldDB" id="A0A9P0VVZ2"/>
<comment type="caution">
    <text evidence="8">The sequence shown here is derived from an EMBL/GenBank/DDBJ whole genome shotgun (WGS) entry which is preliminary data.</text>
</comment>
<keyword evidence="9" id="KW-1185">Reference proteome</keyword>
<proteinExistence type="inferred from homology"/>
<dbReference type="EMBL" id="CAKXYY010000001">
    <property type="protein sequence ID" value="CAH2350381.1"/>
    <property type="molecule type" value="Genomic_DNA"/>
</dbReference>
<sequence>MSRQRALSMNLHNPKPPSSSSQQRMDEAMYELKETLALIRYEWPQVLEETTTPIEMAVSLLDDSSVGLAHKDFEFKELRKQVQQTLRKVINEHYEIFNNSIGSYHMLLNTIKDCQEDSKSIREMLEDTKKEAHDRSDVLNDLNNTSARYSEMIEILDAMNQLNQIPQQIEKLINDKKVHEIYDVISDAYKLAEQYNLWSLSAMASIKTYLELQSNNLFDMIIDELHNEIYLKTQSVATQSFAPENSNGNINGSGSGGAGVGSGVNTNSSSSGAEYWQILVQTSNPQLTSLKTLLTNSKNLEQYIYNSANLDIAEIGACFSETVERFISRQLPKIHHFYVTQQAKQSIDNIDYSILLDSTSNSNTESFHYVYMLLFTAFKLNRLQQVLEILSNTNQHEFHTLIHTTTSETKLKNTQQLHKLSKLGGSSSGGGDSGDTAEHFVNAGASFNDSSVVILQDLFGNVFIKSLAVLQKHKVVQEIVKMILDEDRNSSKPKTAASTIGTGISHSGPGTPRSSTPLPHSYTDSSSYFDKAWNSMQKELQGLMVNYIYDRNAFTSNNKHVANGKGGSNISSVVNNSLGSGSGALSSLNGGEIYDVLKRNTFRFEDVSLTKSAKSTEELKYILNDMFPGFNINSDDKSTVLENLSPYIKNEKFNAMVEVLVPRNIFNMRIILESFLIYISGAQHLFNFGKRPVAENDSIIFFNVFMNSTFLPKLKDTLNGVLFEFLGGSNSENGKEFIGGSFRSELAIIDQHQEVKSSNATTAMTSSLVDYSINKTLTIYQNALDFQKLIMYICFVLNTSLTYRKGFGDLCLQYLKIFSDTYQSHYKSLLEPVEDAGAEILRATTPNSAGSTATKPSTQINTWMRIPALCEISGKILSGGAETDELLEKEVEIMLANTDISTLSKDDFLDGDSFQQICHLLLTTTWILSWLPSMRKESNYNVYDDDTDDIKLSKVDKLKHDWSFLESGRSSTVSSNIDYSHIYLTLNSNMIGKFDDIVETFVKIREGALLSLRYDLRCKAIFYISRSYKICDWRPTSEPGDCDQFISEYNKQVFLVDNKLTQILLDENERDCIFVGLSKFLENLIISGSKKLSRVNANGIKRIMLNIFVLQQMLRNIMKNPESINFNKSSIFFEMFTQNDVALLESINEQHNKLGLKEDDFKNLARLIYSEKLVDGGSSFNRGKYNDLLKKIQHIYEQ</sequence>
<feature type="region of interest" description="Disordered" evidence="5">
    <location>
        <begin position="1"/>
        <end position="25"/>
    </location>
</feature>
<feature type="compositionally biased region" description="Polar residues" evidence="5">
    <location>
        <begin position="512"/>
        <end position="521"/>
    </location>
</feature>
<feature type="compositionally biased region" description="Polar residues" evidence="5">
    <location>
        <begin position="492"/>
        <end position="505"/>
    </location>
</feature>
<dbReference type="InterPro" id="IPR048630">
    <property type="entry name" value="Sec8_M"/>
</dbReference>
<dbReference type="GO" id="GO:0006893">
    <property type="term" value="P:Golgi to plasma membrane transport"/>
    <property type="evidence" value="ECO:0007669"/>
    <property type="project" value="TreeGrafter"/>
</dbReference>
<evidence type="ECO:0000256" key="2">
    <source>
        <dbReference type="ARBA" id="ARBA00022483"/>
    </source>
</evidence>
<feature type="region of interest" description="Disordered" evidence="5">
    <location>
        <begin position="242"/>
        <end position="265"/>
    </location>
</feature>
<gene>
    <name evidence="8" type="ORF">CLIB1423_01S08812</name>
</gene>
<keyword evidence="2 4" id="KW-0268">Exocytosis</keyword>
<feature type="compositionally biased region" description="Gly residues" evidence="5">
    <location>
        <begin position="251"/>
        <end position="262"/>
    </location>
</feature>
<dbReference type="Pfam" id="PF20652">
    <property type="entry name" value="Sec8_C"/>
    <property type="match status" value="1"/>
</dbReference>
<evidence type="ECO:0000259" key="6">
    <source>
        <dbReference type="Pfam" id="PF04048"/>
    </source>
</evidence>
<dbReference type="GO" id="GO:0015031">
    <property type="term" value="P:protein transport"/>
    <property type="evidence" value="ECO:0007669"/>
    <property type="project" value="UniProtKB-KW"/>
</dbReference>
<evidence type="ECO:0000259" key="7">
    <source>
        <dbReference type="Pfam" id="PF20652"/>
    </source>
</evidence>
<dbReference type="Proteomes" id="UP000837801">
    <property type="component" value="Unassembled WGS sequence"/>
</dbReference>
<evidence type="ECO:0000313" key="9">
    <source>
        <dbReference type="Proteomes" id="UP000837801"/>
    </source>
</evidence>
<dbReference type="GO" id="GO:0006904">
    <property type="term" value="P:vesicle docking involved in exocytosis"/>
    <property type="evidence" value="ECO:0007669"/>
    <property type="project" value="InterPro"/>
</dbReference>
<evidence type="ECO:0000256" key="4">
    <source>
        <dbReference type="RuleBase" id="RU367079"/>
    </source>
</evidence>
<evidence type="ECO:0000256" key="3">
    <source>
        <dbReference type="ARBA" id="ARBA00022927"/>
    </source>
</evidence>
<reference evidence="8" key="1">
    <citation type="submission" date="2022-03" db="EMBL/GenBank/DDBJ databases">
        <authorList>
            <person name="Legras J.-L."/>
            <person name="Devillers H."/>
            <person name="Grondin C."/>
        </authorList>
    </citation>
    <scope>NUCLEOTIDE SEQUENCE</scope>
    <source>
        <strain evidence="8">CLIB 1423</strain>
    </source>
</reference>
<keyword evidence="3 4" id="KW-0653">Protein transport</keyword>
<dbReference type="PANTHER" id="PTHR14146:SF0">
    <property type="entry name" value="EXOCYST COMPLEX COMPONENT 4"/>
    <property type="match status" value="1"/>
</dbReference>
<organism evidence="8 9">
    <name type="scientific">[Candida] railenensis</name>
    <dbReference type="NCBI Taxonomy" id="45579"/>
    <lineage>
        <taxon>Eukaryota</taxon>
        <taxon>Fungi</taxon>
        <taxon>Dikarya</taxon>
        <taxon>Ascomycota</taxon>
        <taxon>Saccharomycotina</taxon>
        <taxon>Pichiomycetes</taxon>
        <taxon>Debaryomycetaceae</taxon>
        <taxon>Kurtzmaniella</taxon>
    </lineage>
</organism>
<dbReference type="InterPro" id="IPR039682">
    <property type="entry name" value="Sec8/EXOC4"/>
</dbReference>
<feature type="compositionally biased region" description="Polar residues" evidence="5">
    <location>
        <begin position="1"/>
        <end position="11"/>
    </location>
</feature>
<accession>A0A9P0VVZ2</accession>
<dbReference type="Pfam" id="PF04048">
    <property type="entry name" value="Sec8_N"/>
    <property type="match status" value="1"/>
</dbReference>
<dbReference type="GO" id="GO:0000145">
    <property type="term" value="C:exocyst"/>
    <property type="evidence" value="ECO:0007669"/>
    <property type="project" value="UniProtKB-UniRule"/>
</dbReference>